<dbReference type="CDD" id="cd17355">
    <property type="entry name" value="MFS_YcxA_like"/>
    <property type="match status" value="1"/>
</dbReference>
<keyword evidence="3" id="KW-0472">Membrane</keyword>
<feature type="transmembrane region" description="Helical" evidence="3">
    <location>
        <begin position="166"/>
        <end position="186"/>
    </location>
</feature>
<feature type="transmembrane region" description="Helical" evidence="3">
    <location>
        <begin position="31"/>
        <end position="52"/>
    </location>
</feature>
<feature type="transmembrane region" description="Helical" evidence="3">
    <location>
        <begin position="106"/>
        <end position="124"/>
    </location>
</feature>
<dbReference type="STRING" id="101127.A0A1X2GNZ0"/>
<evidence type="ECO:0000256" key="2">
    <source>
        <dbReference type="ARBA" id="ARBA00006727"/>
    </source>
</evidence>
<feature type="transmembrane region" description="Helical" evidence="3">
    <location>
        <begin position="324"/>
        <end position="347"/>
    </location>
</feature>
<feature type="transmembrane region" description="Helical" evidence="3">
    <location>
        <begin position="290"/>
        <end position="312"/>
    </location>
</feature>
<evidence type="ECO:0000313" key="5">
    <source>
        <dbReference type="EMBL" id="ORX58137.1"/>
    </source>
</evidence>
<dbReference type="GO" id="GO:0016020">
    <property type="term" value="C:membrane"/>
    <property type="evidence" value="ECO:0007669"/>
    <property type="project" value="UniProtKB-SubCell"/>
</dbReference>
<dbReference type="InterPro" id="IPR036259">
    <property type="entry name" value="MFS_trans_sf"/>
</dbReference>
<dbReference type="InterPro" id="IPR050327">
    <property type="entry name" value="Proton-linked_MCT"/>
</dbReference>
<keyword evidence="3" id="KW-1133">Transmembrane helix</keyword>
<evidence type="ECO:0000259" key="4">
    <source>
        <dbReference type="PROSITE" id="PS50850"/>
    </source>
</evidence>
<dbReference type="GO" id="GO:0022857">
    <property type="term" value="F:transmembrane transporter activity"/>
    <property type="evidence" value="ECO:0007669"/>
    <property type="project" value="InterPro"/>
</dbReference>
<comment type="similarity">
    <text evidence="2">Belongs to the major facilitator superfamily. Monocarboxylate porter (TC 2.A.1.13) family.</text>
</comment>
<keyword evidence="6" id="KW-1185">Reference proteome</keyword>
<reference evidence="5 6" key="1">
    <citation type="submission" date="2016-07" db="EMBL/GenBank/DDBJ databases">
        <title>Pervasive Adenine N6-methylation of Active Genes in Fungi.</title>
        <authorList>
            <consortium name="DOE Joint Genome Institute"/>
            <person name="Mondo S.J."/>
            <person name="Dannebaum R.O."/>
            <person name="Kuo R.C."/>
            <person name="Labutti K."/>
            <person name="Haridas S."/>
            <person name="Kuo A."/>
            <person name="Salamov A."/>
            <person name="Ahrendt S.R."/>
            <person name="Lipzen A."/>
            <person name="Sullivan W."/>
            <person name="Andreopoulos W.B."/>
            <person name="Clum A."/>
            <person name="Lindquist E."/>
            <person name="Daum C."/>
            <person name="Ramamoorthy G.K."/>
            <person name="Gryganskyi A."/>
            <person name="Culley D."/>
            <person name="Magnuson J.K."/>
            <person name="James T.Y."/>
            <person name="O'Malley M.A."/>
            <person name="Stajich J.E."/>
            <person name="Spatafora J.W."/>
            <person name="Visel A."/>
            <person name="Grigoriev I.V."/>
        </authorList>
    </citation>
    <scope>NUCLEOTIDE SEQUENCE [LARGE SCALE GENOMIC DNA]</scope>
    <source>
        <strain evidence="5 6">NRRL 3301</strain>
    </source>
</reference>
<protein>
    <submittedName>
        <fullName evidence="5">MFS general substrate transporter</fullName>
    </submittedName>
</protein>
<dbReference type="Proteomes" id="UP000242146">
    <property type="component" value="Unassembled WGS sequence"/>
</dbReference>
<name>A0A1X2GNZ0_9FUNG</name>
<proteinExistence type="inferred from homology"/>
<evidence type="ECO:0000256" key="1">
    <source>
        <dbReference type="ARBA" id="ARBA00004141"/>
    </source>
</evidence>
<sequence length="461" mass="50088">MGLFKKATESSGQAGNAGLLKITSFPLYIKWTTSPLAACIAASLILWVSFGLRQSIGIFQIPVTQGNGWDRSSFALASAMLQICWGIFQPFIVYLGETKFGHGKTIFFACLLYSVSSFVMMGSPSNNPGVFIFANALQGFAAGGNSFPIILSSVGRRIPLSSKYRNIAFGVVSGFGSMGQFCFLPMCRAMISSIGWRNTFLVFGIVMAVMSPLAVFVQRIPIPKNDELVKVNEKAASKAEDIEIATMKDSDEDDQLPEGKVPDAVLAKKPYIKDQDIGTVLKRAFTSPTFVLITLGFSVCGFHVAFLSTNLPAYLQDQGVSASLAAWVISILGIGSVVGTISTGIACNYIKPKYILTFIYTARAVMIAIFYFVELSMATIIVFAIIFGFLWLSTVPPTTRFVGDVFGNKYLGTLTSITFIGKPPMATVISIQGPFSRLNLISPDRSPNRLFLWCLRGWTCV</sequence>
<evidence type="ECO:0000313" key="6">
    <source>
        <dbReference type="Proteomes" id="UP000242146"/>
    </source>
</evidence>
<feature type="domain" description="Major facilitator superfamily (MFS) profile" evidence="4">
    <location>
        <begin position="19"/>
        <end position="461"/>
    </location>
</feature>
<dbReference type="PANTHER" id="PTHR11360:SF284">
    <property type="entry name" value="EG:103B4.3 PROTEIN-RELATED"/>
    <property type="match status" value="1"/>
</dbReference>
<dbReference type="PROSITE" id="PS50850">
    <property type="entry name" value="MFS"/>
    <property type="match status" value="1"/>
</dbReference>
<gene>
    <name evidence="5" type="ORF">DM01DRAFT_1333803</name>
</gene>
<feature type="transmembrane region" description="Helical" evidence="3">
    <location>
        <begin position="130"/>
        <end position="154"/>
    </location>
</feature>
<feature type="transmembrane region" description="Helical" evidence="3">
    <location>
        <begin position="368"/>
        <end position="392"/>
    </location>
</feature>
<evidence type="ECO:0000256" key="3">
    <source>
        <dbReference type="SAM" id="Phobius"/>
    </source>
</evidence>
<dbReference type="InterPro" id="IPR011701">
    <property type="entry name" value="MFS"/>
</dbReference>
<dbReference type="InterPro" id="IPR020846">
    <property type="entry name" value="MFS_dom"/>
</dbReference>
<feature type="transmembrane region" description="Helical" evidence="3">
    <location>
        <begin position="198"/>
        <end position="217"/>
    </location>
</feature>
<accession>A0A1X2GNZ0</accession>
<comment type="caution">
    <text evidence="5">The sequence shown here is derived from an EMBL/GenBank/DDBJ whole genome shotgun (WGS) entry which is preliminary data.</text>
</comment>
<feature type="transmembrane region" description="Helical" evidence="3">
    <location>
        <begin position="72"/>
        <end position="94"/>
    </location>
</feature>
<dbReference type="SUPFAM" id="SSF103473">
    <property type="entry name" value="MFS general substrate transporter"/>
    <property type="match status" value="1"/>
</dbReference>
<dbReference type="PANTHER" id="PTHR11360">
    <property type="entry name" value="MONOCARBOXYLATE TRANSPORTER"/>
    <property type="match status" value="1"/>
</dbReference>
<dbReference type="EMBL" id="MCGT01000007">
    <property type="protein sequence ID" value="ORX58137.1"/>
    <property type="molecule type" value="Genomic_DNA"/>
</dbReference>
<keyword evidence="3" id="KW-0812">Transmembrane</keyword>
<dbReference type="OrthoDB" id="5567124at2759"/>
<dbReference type="AlphaFoldDB" id="A0A1X2GNZ0"/>
<organism evidence="5 6">
    <name type="scientific">Hesseltinella vesiculosa</name>
    <dbReference type="NCBI Taxonomy" id="101127"/>
    <lineage>
        <taxon>Eukaryota</taxon>
        <taxon>Fungi</taxon>
        <taxon>Fungi incertae sedis</taxon>
        <taxon>Mucoromycota</taxon>
        <taxon>Mucoromycotina</taxon>
        <taxon>Mucoromycetes</taxon>
        <taxon>Mucorales</taxon>
        <taxon>Cunninghamellaceae</taxon>
        <taxon>Hesseltinella</taxon>
    </lineage>
</organism>
<dbReference type="Pfam" id="PF07690">
    <property type="entry name" value="MFS_1"/>
    <property type="match status" value="1"/>
</dbReference>
<comment type="subcellular location">
    <subcellularLocation>
        <location evidence="1">Membrane</location>
        <topology evidence="1">Multi-pass membrane protein</topology>
    </subcellularLocation>
</comment>
<dbReference type="Gene3D" id="1.20.1250.20">
    <property type="entry name" value="MFS general substrate transporter like domains"/>
    <property type="match status" value="1"/>
</dbReference>